<dbReference type="Gene3D" id="3.40.140.10">
    <property type="entry name" value="Cytidine Deaminase, domain 2"/>
    <property type="match status" value="1"/>
</dbReference>
<reference evidence="5" key="1">
    <citation type="submission" date="2017-02" db="EMBL/GenBank/DDBJ databases">
        <authorList>
            <person name="Varghese N."/>
            <person name="Submissions S."/>
        </authorList>
    </citation>
    <scope>NUCLEOTIDE SEQUENCE [LARGE SCALE GENOMIC DNA]</scope>
    <source>
        <strain evidence="5">VKM Ac-2052</strain>
    </source>
</reference>
<dbReference type="PROSITE" id="PS51747">
    <property type="entry name" value="CYT_DCMP_DEAMINASES_2"/>
    <property type="match status" value="1"/>
</dbReference>
<proteinExistence type="predicted"/>
<dbReference type="InterPro" id="IPR002125">
    <property type="entry name" value="CMP_dCMP_dom"/>
</dbReference>
<dbReference type="InterPro" id="IPR016192">
    <property type="entry name" value="APOBEC/CMP_deaminase_Zn-bd"/>
</dbReference>
<dbReference type="AlphaFoldDB" id="A0A1T4Y7V8"/>
<dbReference type="InterPro" id="IPR016193">
    <property type="entry name" value="Cytidine_deaminase-like"/>
</dbReference>
<dbReference type="RefSeq" id="WP_078714659.1">
    <property type="nucleotide sequence ID" value="NZ_FUYG01000006.1"/>
</dbReference>
<organism evidence="4 5">
    <name type="scientific">Agreia bicolorata</name>
    <dbReference type="NCBI Taxonomy" id="110935"/>
    <lineage>
        <taxon>Bacteria</taxon>
        <taxon>Bacillati</taxon>
        <taxon>Actinomycetota</taxon>
        <taxon>Actinomycetes</taxon>
        <taxon>Micrococcales</taxon>
        <taxon>Microbacteriaceae</taxon>
        <taxon>Agreia</taxon>
    </lineage>
</organism>
<dbReference type="PANTHER" id="PTHR11079">
    <property type="entry name" value="CYTOSINE DEAMINASE FAMILY MEMBER"/>
    <property type="match status" value="1"/>
</dbReference>
<dbReference type="CDD" id="cd01285">
    <property type="entry name" value="nucleoside_deaminase"/>
    <property type="match status" value="1"/>
</dbReference>
<dbReference type="PROSITE" id="PS00903">
    <property type="entry name" value="CYT_DCMP_DEAMINASES_1"/>
    <property type="match status" value="1"/>
</dbReference>
<feature type="domain" description="CMP/dCMP-type deaminase" evidence="3">
    <location>
        <begin position="10"/>
        <end position="124"/>
    </location>
</feature>
<dbReference type="PANTHER" id="PTHR11079:SF162">
    <property type="entry name" value="RIBOFLAVIN BIOSYNTHESIS PROTEIN PYRD, CHLOROPLASTIC"/>
    <property type="match status" value="1"/>
</dbReference>
<sequence length="164" mass="17870">MPTFSTTVSDSDLSHLRRAIFVSIEAKQHGNHPFGAVLVDEHGAEILAAENTVVTHSDATGHAETNLVRLATKQYSLEQLRGFTLYTSCEPCAMCSGAIYWAGIGRMVYALPEQELIPLTGDDPENPTLDLPSREVLARGQRTVAVAGPALEEQAAEPHRGFWR</sequence>
<gene>
    <name evidence="4" type="ORF">SAMN06295879_2461</name>
</gene>
<dbReference type="SUPFAM" id="SSF53927">
    <property type="entry name" value="Cytidine deaminase-like"/>
    <property type="match status" value="1"/>
</dbReference>
<dbReference type="EMBL" id="FUYG01000006">
    <property type="protein sequence ID" value="SKA97869.1"/>
    <property type="molecule type" value="Genomic_DNA"/>
</dbReference>
<accession>A0A1T4Y7V8</accession>
<evidence type="ECO:0000313" key="4">
    <source>
        <dbReference type="EMBL" id="SKA97869.1"/>
    </source>
</evidence>
<evidence type="ECO:0000256" key="2">
    <source>
        <dbReference type="ARBA" id="ARBA00022833"/>
    </source>
</evidence>
<name>A0A1T4Y7V8_9MICO</name>
<keyword evidence="1" id="KW-0479">Metal-binding</keyword>
<evidence type="ECO:0000256" key="1">
    <source>
        <dbReference type="ARBA" id="ARBA00022723"/>
    </source>
</evidence>
<dbReference type="GO" id="GO:0008270">
    <property type="term" value="F:zinc ion binding"/>
    <property type="evidence" value="ECO:0007669"/>
    <property type="project" value="InterPro"/>
</dbReference>
<keyword evidence="2" id="KW-0862">Zinc</keyword>
<evidence type="ECO:0000313" key="5">
    <source>
        <dbReference type="Proteomes" id="UP000189735"/>
    </source>
</evidence>
<evidence type="ECO:0000259" key="3">
    <source>
        <dbReference type="PROSITE" id="PS51747"/>
    </source>
</evidence>
<dbReference type="Proteomes" id="UP000189735">
    <property type="component" value="Unassembled WGS sequence"/>
</dbReference>
<dbReference type="Pfam" id="PF00383">
    <property type="entry name" value="dCMP_cyt_deam_1"/>
    <property type="match status" value="1"/>
</dbReference>
<protein>
    <submittedName>
        <fullName evidence="4">tRNA(Arg) A34 adenosine deaminase TadA</fullName>
    </submittedName>
</protein>
<dbReference type="FunFam" id="3.40.140.10:FF:000051">
    <property type="entry name" value="Nucleoside deaminase"/>
    <property type="match status" value="1"/>
</dbReference>
<dbReference type="GO" id="GO:0016787">
    <property type="term" value="F:hydrolase activity"/>
    <property type="evidence" value="ECO:0007669"/>
    <property type="project" value="InterPro"/>
</dbReference>